<sequence length="166" mass="18721">MAVDRADGIRHGNRFPAGYLHDCKLSGDSTHLCQQQVASRPVPRCRPPRRMLRHRAYDRRTGHASRARPGRGSLAQLCAARPVSVEVGGWQDLRQRRLRRECARRAGSDTTRAGCGLARALCRHRLRDWPGLCDVSRTDRARNRRMGPARPPRCLWLRAGCAPDDA</sequence>
<comment type="caution">
    <text evidence="1">The sequence shown here is derived from an EMBL/GenBank/DDBJ whole genome shotgun (WGS) entry which is preliminary data.</text>
</comment>
<organism evidence="1">
    <name type="scientific">mine drainage metagenome</name>
    <dbReference type="NCBI Taxonomy" id="410659"/>
    <lineage>
        <taxon>unclassified sequences</taxon>
        <taxon>metagenomes</taxon>
        <taxon>ecological metagenomes</taxon>
    </lineage>
</organism>
<accession>A0A1J5PLW4</accession>
<proteinExistence type="predicted"/>
<dbReference type="AlphaFoldDB" id="A0A1J5PLW4"/>
<reference evidence="1" key="1">
    <citation type="submission" date="2016-10" db="EMBL/GenBank/DDBJ databases">
        <title>Sequence of Gallionella enrichment culture.</title>
        <authorList>
            <person name="Poehlein A."/>
            <person name="Muehling M."/>
            <person name="Daniel R."/>
        </authorList>
    </citation>
    <scope>NUCLEOTIDE SEQUENCE</scope>
</reference>
<name>A0A1J5PLW4_9ZZZZ</name>
<gene>
    <name evidence="1" type="ORF">GALL_521340</name>
</gene>
<evidence type="ECO:0000313" key="1">
    <source>
        <dbReference type="EMBL" id="OIQ66299.1"/>
    </source>
</evidence>
<dbReference type="EMBL" id="MLJW01006702">
    <property type="protein sequence ID" value="OIQ66299.1"/>
    <property type="molecule type" value="Genomic_DNA"/>
</dbReference>
<protein>
    <submittedName>
        <fullName evidence="1">Uncharacterized protein</fullName>
    </submittedName>
</protein>